<dbReference type="RefSeq" id="WP_092501006.1">
    <property type="nucleotide sequence ID" value="NZ_FNFV01000006.1"/>
</dbReference>
<evidence type="ECO:0000313" key="4">
    <source>
        <dbReference type="Proteomes" id="UP000199328"/>
    </source>
</evidence>
<protein>
    <submittedName>
        <fullName evidence="3">Uncharacterized protein</fullName>
    </submittedName>
</protein>
<dbReference type="Proteomes" id="UP000199328">
    <property type="component" value="Unassembled WGS sequence"/>
</dbReference>
<organism evidence="3 4">
    <name type="scientific">Meinhardsimonia xiamenensis</name>
    <dbReference type="NCBI Taxonomy" id="990712"/>
    <lineage>
        <taxon>Bacteria</taxon>
        <taxon>Pseudomonadati</taxon>
        <taxon>Pseudomonadota</taxon>
        <taxon>Alphaproteobacteria</taxon>
        <taxon>Rhodobacterales</taxon>
        <taxon>Paracoccaceae</taxon>
        <taxon>Meinhardsimonia</taxon>
    </lineage>
</organism>
<dbReference type="EMBL" id="FNFV01000006">
    <property type="protein sequence ID" value="SDK96318.1"/>
    <property type="molecule type" value="Genomic_DNA"/>
</dbReference>
<evidence type="ECO:0000313" key="3">
    <source>
        <dbReference type="EMBL" id="SDK96318.1"/>
    </source>
</evidence>
<keyword evidence="4" id="KW-1185">Reference proteome</keyword>
<dbReference type="OrthoDB" id="7743649at2"/>
<keyword evidence="2" id="KW-0812">Transmembrane</keyword>
<reference evidence="4" key="1">
    <citation type="submission" date="2016-10" db="EMBL/GenBank/DDBJ databases">
        <authorList>
            <person name="Varghese N."/>
            <person name="Submissions S."/>
        </authorList>
    </citation>
    <scope>NUCLEOTIDE SEQUENCE [LARGE SCALE GENOMIC DNA]</scope>
    <source>
        <strain evidence="4">CGMCC 1.10789</strain>
    </source>
</reference>
<proteinExistence type="predicted"/>
<feature type="region of interest" description="Disordered" evidence="1">
    <location>
        <begin position="191"/>
        <end position="220"/>
    </location>
</feature>
<evidence type="ECO:0000256" key="1">
    <source>
        <dbReference type="SAM" id="MobiDB-lite"/>
    </source>
</evidence>
<keyword evidence="2" id="KW-1133">Transmembrane helix</keyword>
<sequence length="220" mass="22958">MSEKAFATYSVREVAAVFRDVTALEQAVERLTQEGFADGDFNIMATDETVREKLKDHLEPVEVLADDPHTPRRAFVPRPSRKLAEAAVVGAPMFILGAAGALGVVATGGAAALALAAAAAGGTLGAGLGATLAAVLETLHAQELARAMEAGGVVLWVRTADDQAENTAIRVLKACGGEHVHAHVIERTWGPEDIPLSDFNPDPFLEPDPEPKAAEGGKAH</sequence>
<accession>A0A1G9G6F0</accession>
<gene>
    <name evidence="3" type="ORF">SAMN05216257_106120</name>
</gene>
<dbReference type="AlphaFoldDB" id="A0A1G9G6F0"/>
<feature type="transmembrane region" description="Helical" evidence="2">
    <location>
        <begin position="112"/>
        <end position="136"/>
    </location>
</feature>
<dbReference type="STRING" id="990712.SAMN05216257_106120"/>
<name>A0A1G9G6F0_9RHOB</name>
<feature type="compositionally biased region" description="Basic and acidic residues" evidence="1">
    <location>
        <begin position="209"/>
        <end position="220"/>
    </location>
</feature>
<keyword evidence="2" id="KW-0472">Membrane</keyword>
<evidence type="ECO:0000256" key="2">
    <source>
        <dbReference type="SAM" id="Phobius"/>
    </source>
</evidence>
<feature type="transmembrane region" description="Helical" evidence="2">
    <location>
        <begin position="83"/>
        <end position="106"/>
    </location>
</feature>